<accession>A0A397IDX1</accession>
<protein>
    <submittedName>
        <fullName evidence="2">Uncharacterized protein</fullName>
    </submittedName>
</protein>
<reference evidence="2 3" key="1">
    <citation type="submission" date="2018-08" db="EMBL/GenBank/DDBJ databases">
        <title>Genome and evolution of the arbuscular mycorrhizal fungus Diversispora epigaea (formerly Glomus versiforme) and its bacterial endosymbionts.</title>
        <authorList>
            <person name="Sun X."/>
            <person name="Fei Z."/>
            <person name="Harrison M."/>
        </authorList>
    </citation>
    <scope>NUCLEOTIDE SEQUENCE [LARGE SCALE GENOMIC DNA]</scope>
    <source>
        <strain evidence="2 3">IT104</strain>
    </source>
</reference>
<dbReference type="Proteomes" id="UP000266861">
    <property type="component" value="Unassembled WGS sequence"/>
</dbReference>
<evidence type="ECO:0000313" key="3">
    <source>
        <dbReference type="Proteomes" id="UP000266861"/>
    </source>
</evidence>
<proteinExistence type="predicted"/>
<dbReference type="EMBL" id="PQFF01000217">
    <property type="protein sequence ID" value="RHZ73007.1"/>
    <property type="molecule type" value="Genomic_DNA"/>
</dbReference>
<sequence length="211" mass="24854">MPKEKELTDFERGEIIVKYMFNWHAQQRLQQFHNIFHTAPNRLNQYQRNNFHQYQDPSCTLCSPPPALLKLLAERDPNQIETQIDTLLKTLRFSPPPALLSARFLVFRNWLELLAERDPNQIETQIDTLLKTLRFRNNLLTLLINCLHYTQGFTVNLEQLNNLQNLDIPTNTDATDETEEIPPEPVDNMAMNQQTQRTLVNLFNRIVQQQT</sequence>
<evidence type="ECO:0000256" key="1">
    <source>
        <dbReference type="SAM" id="MobiDB-lite"/>
    </source>
</evidence>
<dbReference type="AlphaFoldDB" id="A0A397IDX1"/>
<keyword evidence="3" id="KW-1185">Reference proteome</keyword>
<gene>
    <name evidence="2" type="ORF">Glove_235g25</name>
</gene>
<name>A0A397IDX1_9GLOM</name>
<evidence type="ECO:0000313" key="2">
    <source>
        <dbReference type="EMBL" id="RHZ73007.1"/>
    </source>
</evidence>
<comment type="caution">
    <text evidence="2">The sequence shown here is derived from an EMBL/GenBank/DDBJ whole genome shotgun (WGS) entry which is preliminary data.</text>
</comment>
<organism evidence="2 3">
    <name type="scientific">Diversispora epigaea</name>
    <dbReference type="NCBI Taxonomy" id="1348612"/>
    <lineage>
        <taxon>Eukaryota</taxon>
        <taxon>Fungi</taxon>
        <taxon>Fungi incertae sedis</taxon>
        <taxon>Mucoromycota</taxon>
        <taxon>Glomeromycotina</taxon>
        <taxon>Glomeromycetes</taxon>
        <taxon>Diversisporales</taxon>
        <taxon>Diversisporaceae</taxon>
        <taxon>Diversispora</taxon>
    </lineage>
</organism>
<feature type="region of interest" description="Disordered" evidence="1">
    <location>
        <begin position="169"/>
        <end position="188"/>
    </location>
</feature>